<gene>
    <name evidence="2" type="ORF">UFOVP1605_35</name>
</gene>
<dbReference type="EMBL" id="LR797468">
    <property type="protein sequence ID" value="CAB4218583.1"/>
    <property type="molecule type" value="Genomic_DNA"/>
</dbReference>
<evidence type="ECO:0000259" key="1">
    <source>
        <dbReference type="Pfam" id="PF18925"/>
    </source>
</evidence>
<name>A0A6J5ST11_9CAUD</name>
<feature type="domain" description="DUF5675" evidence="1">
    <location>
        <begin position="5"/>
        <end position="132"/>
    </location>
</feature>
<organism evidence="2">
    <name type="scientific">uncultured Caudovirales phage</name>
    <dbReference type="NCBI Taxonomy" id="2100421"/>
    <lineage>
        <taxon>Viruses</taxon>
        <taxon>Duplodnaviria</taxon>
        <taxon>Heunggongvirae</taxon>
        <taxon>Uroviricota</taxon>
        <taxon>Caudoviricetes</taxon>
        <taxon>Peduoviridae</taxon>
        <taxon>Maltschvirus</taxon>
        <taxon>Maltschvirus maltsch</taxon>
    </lineage>
</organism>
<proteinExistence type="predicted"/>
<reference evidence="2" key="1">
    <citation type="submission" date="2020-05" db="EMBL/GenBank/DDBJ databases">
        <authorList>
            <person name="Chiriac C."/>
            <person name="Salcher M."/>
            <person name="Ghai R."/>
            <person name="Kavagutti S V."/>
        </authorList>
    </citation>
    <scope>NUCLEOTIDE SEQUENCE</scope>
</reference>
<dbReference type="InterPro" id="IPR043732">
    <property type="entry name" value="DUF5675"/>
</dbReference>
<evidence type="ECO:0000313" key="2">
    <source>
        <dbReference type="EMBL" id="CAB4218583.1"/>
    </source>
</evidence>
<accession>A0A6J5ST11</accession>
<protein>
    <recommendedName>
        <fullName evidence="1">DUF5675 domain-containing protein</fullName>
    </recommendedName>
</protein>
<sequence length="151" mass="16937">MEIKVTREHFNEVCTIGSLTIDGDDLHLYTLEDTDRRLSQTDDLGAIKQMKVFGSTAIPYGRYEVAMTYSDRFKQVMPLLLNVKGFDGIRVHAGNTAADTLGCVLVAYQKDILNNRILQSRGAIAELYMLISEAIKKEKVFITISKMETVA</sequence>
<dbReference type="Pfam" id="PF18925">
    <property type="entry name" value="DUF5675"/>
    <property type="match status" value="1"/>
</dbReference>